<dbReference type="EMBL" id="CZQC01000045">
    <property type="protein sequence ID" value="CUS41541.1"/>
    <property type="molecule type" value="Genomic_DNA"/>
</dbReference>
<dbReference type="AlphaFoldDB" id="A0A160TCD0"/>
<proteinExistence type="predicted"/>
<organism evidence="1">
    <name type="scientific">hydrothermal vent metagenome</name>
    <dbReference type="NCBI Taxonomy" id="652676"/>
    <lineage>
        <taxon>unclassified sequences</taxon>
        <taxon>metagenomes</taxon>
        <taxon>ecological metagenomes</taxon>
    </lineage>
</organism>
<gene>
    <name evidence="1" type="ORF">MGWOODY_Tha2338</name>
</gene>
<protein>
    <recommendedName>
        <fullName evidence="2">Amidase</fullName>
    </recommendedName>
</protein>
<sequence>MAELSEVLGALMVSLVHARRMADEETAAVAEYYKDNPLLEGMSLPRVRVPQLTIDMPITIDGHVGANTAELNSPAVIHKAVLDELKQHVASEGLEASSMRKFQATFNTDAKTALERVSQLEQQKQGQVSREAIVRVVDDALQSAMKKSGLNNELQNTQKSNLIQSIRQRVSSVSLKKISNPTSLKASAITSEVKEKSTHESSVRLSITLREEGLEWSTSETESGSIRNRLQPE</sequence>
<evidence type="ECO:0008006" key="2">
    <source>
        <dbReference type="Google" id="ProtNLM"/>
    </source>
</evidence>
<evidence type="ECO:0000313" key="1">
    <source>
        <dbReference type="EMBL" id="CUS41541.1"/>
    </source>
</evidence>
<reference evidence="1" key="1">
    <citation type="submission" date="2015-10" db="EMBL/GenBank/DDBJ databases">
        <authorList>
            <person name="Gilbert D.G."/>
        </authorList>
    </citation>
    <scope>NUCLEOTIDE SEQUENCE</scope>
</reference>
<name>A0A160TCD0_9ZZZZ</name>
<accession>A0A160TCD0</accession>